<dbReference type="GO" id="GO:0006508">
    <property type="term" value="P:proteolysis"/>
    <property type="evidence" value="ECO:0007669"/>
    <property type="project" value="UniProtKB-KW"/>
</dbReference>
<keyword evidence="5" id="KW-0482">Metalloprotease</keyword>
<evidence type="ECO:0000256" key="4">
    <source>
        <dbReference type="ARBA" id="ARBA00022833"/>
    </source>
</evidence>
<dbReference type="Pfam" id="PF14464">
    <property type="entry name" value="Prok-JAB"/>
    <property type="match status" value="1"/>
</dbReference>
<accession>A0A2A6LR78</accession>
<evidence type="ECO:0000256" key="1">
    <source>
        <dbReference type="ARBA" id="ARBA00022670"/>
    </source>
</evidence>
<comment type="caution">
    <text evidence="7">The sequence shown here is derived from an EMBL/GenBank/DDBJ whole genome shotgun (WGS) entry which is preliminary data.</text>
</comment>
<dbReference type="Gene3D" id="3.40.140.10">
    <property type="entry name" value="Cytidine Deaminase, domain 2"/>
    <property type="match status" value="1"/>
</dbReference>
<dbReference type="GO" id="GO:0008237">
    <property type="term" value="F:metallopeptidase activity"/>
    <property type="evidence" value="ECO:0007669"/>
    <property type="project" value="UniProtKB-KW"/>
</dbReference>
<evidence type="ECO:0000256" key="5">
    <source>
        <dbReference type="ARBA" id="ARBA00023049"/>
    </source>
</evidence>
<dbReference type="Proteomes" id="UP000220353">
    <property type="component" value="Unassembled WGS sequence"/>
</dbReference>
<evidence type="ECO:0000256" key="3">
    <source>
        <dbReference type="ARBA" id="ARBA00022801"/>
    </source>
</evidence>
<name>A0A2A6LR78_RHIFR</name>
<evidence type="ECO:0000313" key="7">
    <source>
        <dbReference type="EMBL" id="PDT44790.1"/>
    </source>
</evidence>
<protein>
    <recommendedName>
        <fullName evidence="6">JAB domain-containing protein</fullName>
    </recommendedName>
</protein>
<dbReference type="RefSeq" id="WP_078070322.1">
    <property type="nucleotide sequence ID" value="NZ_NWTC01000028.1"/>
</dbReference>
<evidence type="ECO:0000313" key="8">
    <source>
        <dbReference type="Proteomes" id="UP000220353"/>
    </source>
</evidence>
<organism evidence="7 8">
    <name type="scientific">Rhizobium fredii</name>
    <name type="common">Sinorhizobium fredii</name>
    <dbReference type="NCBI Taxonomy" id="380"/>
    <lineage>
        <taxon>Bacteria</taxon>
        <taxon>Pseudomonadati</taxon>
        <taxon>Pseudomonadota</taxon>
        <taxon>Alphaproteobacteria</taxon>
        <taxon>Hyphomicrobiales</taxon>
        <taxon>Rhizobiaceae</taxon>
        <taxon>Sinorhizobium/Ensifer group</taxon>
        <taxon>Sinorhizobium</taxon>
    </lineage>
</organism>
<keyword evidence="2" id="KW-0479">Metal-binding</keyword>
<reference evidence="7 8" key="1">
    <citation type="submission" date="2017-09" db="EMBL/GenBank/DDBJ databases">
        <title>Comparative genomics of rhizobia isolated from Phaseolus vulgaris in China.</title>
        <authorList>
            <person name="Tong W."/>
        </authorList>
    </citation>
    <scope>NUCLEOTIDE SEQUENCE [LARGE SCALE GENOMIC DNA]</scope>
    <source>
        <strain evidence="7 8">PCH1</strain>
    </source>
</reference>
<keyword evidence="1" id="KW-0645">Protease</keyword>
<sequence length="165" mass="18592">MTIWLGRDAAQVIIEQANIFFPLETGGVLLGWRDGEDRVVVDIVGAGPKALHGRHTFIPDHSWQVEQIDEAFRNTAGDLDYLGDWHSHPAGVAAMSSEDRSTLRRISRRVRHPIMVIAAGRNANWTFGGWMQLRPRLLRRSVAECQPIQYFAVPSEWPRAPLSAE</sequence>
<gene>
    <name evidence="7" type="ORF">CO661_27300</name>
</gene>
<dbReference type="EMBL" id="NWTC01000028">
    <property type="protein sequence ID" value="PDT44790.1"/>
    <property type="molecule type" value="Genomic_DNA"/>
</dbReference>
<keyword evidence="4" id="KW-0862">Zinc</keyword>
<proteinExistence type="predicted"/>
<feature type="domain" description="JAB" evidence="6">
    <location>
        <begin position="9"/>
        <end position="120"/>
    </location>
</feature>
<keyword evidence="3" id="KW-0378">Hydrolase</keyword>
<dbReference type="AlphaFoldDB" id="A0A2A6LR78"/>
<dbReference type="SUPFAM" id="SSF102712">
    <property type="entry name" value="JAB1/MPN domain"/>
    <property type="match status" value="1"/>
</dbReference>
<dbReference type="GO" id="GO:0046872">
    <property type="term" value="F:metal ion binding"/>
    <property type="evidence" value="ECO:0007669"/>
    <property type="project" value="UniProtKB-KW"/>
</dbReference>
<evidence type="ECO:0000256" key="2">
    <source>
        <dbReference type="ARBA" id="ARBA00022723"/>
    </source>
</evidence>
<evidence type="ECO:0000259" key="6">
    <source>
        <dbReference type="Pfam" id="PF14464"/>
    </source>
</evidence>
<dbReference type="InterPro" id="IPR028090">
    <property type="entry name" value="JAB_dom_prok"/>
</dbReference>